<keyword evidence="2" id="KW-1185">Reference proteome</keyword>
<dbReference type="Proteomes" id="UP000198407">
    <property type="component" value="Unassembled WGS sequence"/>
</dbReference>
<accession>A0A239D2G3</accession>
<dbReference type="EMBL" id="FZOL01000005">
    <property type="protein sequence ID" value="SNS26605.1"/>
    <property type="molecule type" value="Genomic_DNA"/>
</dbReference>
<evidence type="ECO:0000313" key="2">
    <source>
        <dbReference type="Proteomes" id="UP000198407"/>
    </source>
</evidence>
<dbReference type="AlphaFoldDB" id="A0A239D2G3"/>
<name>A0A239D2G3_9PSED</name>
<reference evidence="2" key="1">
    <citation type="submission" date="2017-06" db="EMBL/GenBank/DDBJ databases">
        <authorList>
            <person name="Varghese N."/>
            <person name="Submissions S."/>
        </authorList>
    </citation>
    <scope>NUCLEOTIDE SEQUENCE [LARGE SCALE GENOMIC DNA]</scope>
    <source>
        <strain evidence="2">DSM 22348</strain>
    </source>
</reference>
<sequence length="77" mass="9159">MKLADAFAERDAEIKLLIKNNFLRFISPEKREEYLKDIDKELRQIFNASDEDFKESLEIIYGVEKSRKILDHLKADI</sequence>
<organism evidence="1 2">
    <name type="scientific">Pseudomonas japonica</name>
    <dbReference type="NCBI Taxonomy" id="256466"/>
    <lineage>
        <taxon>Bacteria</taxon>
        <taxon>Pseudomonadati</taxon>
        <taxon>Pseudomonadota</taxon>
        <taxon>Gammaproteobacteria</taxon>
        <taxon>Pseudomonadales</taxon>
        <taxon>Pseudomonadaceae</taxon>
        <taxon>Pseudomonas</taxon>
    </lineage>
</organism>
<proteinExistence type="predicted"/>
<gene>
    <name evidence="1" type="ORF">SAMN05444352_105195</name>
</gene>
<evidence type="ECO:0000313" key="1">
    <source>
        <dbReference type="EMBL" id="SNS26605.1"/>
    </source>
</evidence>
<protein>
    <submittedName>
        <fullName evidence="1">Uncharacterized protein</fullName>
    </submittedName>
</protein>